<evidence type="ECO:0000313" key="2">
    <source>
        <dbReference type="EMBL" id="KDR79030.1"/>
    </source>
</evidence>
<gene>
    <name evidence="2" type="ORF">GALMADRAFT_1287796</name>
</gene>
<evidence type="ECO:0000256" key="1">
    <source>
        <dbReference type="SAM" id="Phobius"/>
    </source>
</evidence>
<keyword evidence="1" id="KW-1133">Transmembrane helix</keyword>
<dbReference type="HOGENOM" id="CLU_2171276_0_0_1"/>
<evidence type="ECO:0000313" key="3">
    <source>
        <dbReference type="Proteomes" id="UP000027222"/>
    </source>
</evidence>
<feature type="transmembrane region" description="Helical" evidence="1">
    <location>
        <begin position="55"/>
        <end position="77"/>
    </location>
</feature>
<reference evidence="3" key="1">
    <citation type="journal article" date="2014" name="Proc. Natl. Acad. Sci. U.S.A.">
        <title>Extensive sampling of basidiomycete genomes demonstrates inadequacy of the white-rot/brown-rot paradigm for wood decay fungi.</title>
        <authorList>
            <person name="Riley R."/>
            <person name="Salamov A.A."/>
            <person name="Brown D.W."/>
            <person name="Nagy L.G."/>
            <person name="Floudas D."/>
            <person name="Held B.W."/>
            <person name="Levasseur A."/>
            <person name="Lombard V."/>
            <person name="Morin E."/>
            <person name="Otillar R."/>
            <person name="Lindquist E.A."/>
            <person name="Sun H."/>
            <person name="LaButti K.M."/>
            <person name="Schmutz J."/>
            <person name="Jabbour D."/>
            <person name="Luo H."/>
            <person name="Baker S.E."/>
            <person name="Pisabarro A.G."/>
            <person name="Walton J.D."/>
            <person name="Blanchette R.A."/>
            <person name="Henrissat B."/>
            <person name="Martin F."/>
            <person name="Cullen D."/>
            <person name="Hibbett D.S."/>
            <person name="Grigoriev I.V."/>
        </authorList>
    </citation>
    <scope>NUCLEOTIDE SEQUENCE [LARGE SCALE GENOMIC DNA]</scope>
    <source>
        <strain evidence="3">CBS 339.88</strain>
    </source>
</reference>
<organism evidence="2 3">
    <name type="scientific">Galerina marginata (strain CBS 339.88)</name>
    <dbReference type="NCBI Taxonomy" id="685588"/>
    <lineage>
        <taxon>Eukaryota</taxon>
        <taxon>Fungi</taxon>
        <taxon>Dikarya</taxon>
        <taxon>Basidiomycota</taxon>
        <taxon>Agaricomycotina</taxon>
        <taxon>Agaricomycetes</taxon>
        <taxon>Agaricomycetidae</taxon>
        <taxon>Agaricales</taxon>
        <taxon>Agaricineae</taxon>
        <taxon>Strophariaceae</taxon>
        <taxon>Galerina</taxon>
    </lineage>
</organism>
<keyword evidence="1" id="KW-0472">Membrane</keyword>
<accession>A0A067T777</accession>
<sequence>MILHCVLFPRYKKEESLPPLVLWCRDSCFFCNIYLPKRNGDLIHFRRVSQPSTQFWLATSWYITYVTLDCVYSLILLRPRFRPCTFTPQTAFSFHLALSATIQKLMTPDI</sequence>
<dbReference type="EMBL" id="KL142374">
    <property type="protein sequence ID" value="KDR79030.1"/>
    <property type="molecule type" value="Genomic_DNA"/>
</dbReference>
<dbReference type="Proteomes" id="UP000027222">
    <property type="component" value="Unassembled WGS sequence"/>
</dbReference>
<protein>
    <submittedName>
        <fullName evidence="2">Uncharacterized protein</fullName>
    </submittedName>
</protein>
<keyword evidence="1" id="KW-0812">Transmembrane</keyword>
<name>A0A067T777_GALM3</name>
<dbReference type="AlphaFoldDB" id="A0A067T777"/>
<proteinExistence type="predicted"/>
<keyword evidence="3" id="KW-1185">Reference proteome</keyword>